<feature type="domain" description="FAD-binding" evidence="7">
    <location>
        <begin position="21"/>
        <end position="234"/>
    </location>
</feature>
<comment type="caution">
    <text evidence="8">The sequence shown here is derived from an EMBL/GenBank/DDBJ whole genome shotgun (WGS) entry which is preliminary data.</text>
</comment>
<keyword evidence="2" id="KW-0285">Flavoprotein</keyword>
<gene>
    <name evidence="8" type="ORF">D0Z07_1524</name>
</gene>
<keyword evidence="9" id="KW-1185">Reference proteome</keyword>
<keyword evidence="4" id="KW-0560">Oxidoreductase</keyword>
<proteinExistence type="inferred from homology"/>
<organism evidence="8 9">
    <name type="scientific">Hyphodiscus hymeniophilus</name>
    <dbReference type="NCBI Taxonomy" id="353542"/>
    <lineage>
        <taxon>Eukaryota</taxon>
        <taxon>Fungi</taxon>
        <taxon>Dikarya</taxon>
        <taxon>Ascomycota</taxon>
        <taxon>Pezizomycotina</taxon>
        <taxon>Leotiomycetes</taxon>
        <taxon>Helotiales</taxon>
        <taxon>Hyphodiscaceae</taxon>
        <taxon>Hyphodiscus</taxon>
    </lineage>
</organism>
<dbReference type="Pfam" id="PF01494">
    <property type="entry name" value="FAD_binding_3"/>
    <property type="match status" value="1"/>
</dbReference>
<keyword evidence="5 8" id="KW-0503">Monooxygenase</keyword>
<name>A0A9P6VPC8_9HELO</name>
<keyword evidence="3" id="KW-0274">FAD</keyword>
<evidence type="ECO:0000259" key="7">
    <source>
        <dbReference type="Pfam" id="PF01494"/>
    </source>
</evidence>
<dbReference type="Gene3D" id="3.50.50.60">
    <property type="entry name" value="FAD/NAD(P)-binding domain"/>
    <property type="match status" value="1"/>
</dbReference>
<dbReference type="EMBL" id="VNKQ01000004">
    <property type="protein sequence ID" value="KAG0651213.1"/>
    <property type="molecule type" value="Genomic_DNA"/>
</dbReference>
<evidence type="ECO:0000256" key="2">
    <source>
        <dbReference type="ARBA" id="ARBA00022630"/>
    </source>
</evidence>
<dbReference type="InterPro" id="IPR050493">
    <property type="entry name" value="FAD-dep_Monooxygenase_BioMet"/>
</dbReference>
<accession>A0A9P6VPC8</accession>
<evidence type="ECO:0000256" key="6">
    <source>
        <dbReference type="SAM" id="Phobius"/>
    </source>
</evidence>
<sequence length="421" mass="46431">MSARHVIPPKTKIHRNEDTKLKVIVVGAGLGGLGAAIAILLAGHDVQVLESASEIAEVGAGIQILPNSSRILQTWGMYSMLEPYATKPKKVNMLGWKGNHISSLDTHASASKYPGSFYWDFHRANLHRCLYDRAVELGAVVRVNSRVTNVLTGLGDYGEKAAVVLDDGREMQGDLVVGADGINSKLREVMLGREDPPTPTGDLAYRLLLSTKEMMKDPELRSFVEDPQVNYWLGPDAHAANSDEDIRIPKLLSMCESVSKWKLQIRLGMDSWSHPSGSFTMLGDAVHATLPYLASGAGMSLEDAAVLGEVLSRLPSTQAISSLQIIAFKKHALEVYEKCRAPRTRMVVERGNLQQYLYHLHDGTEQEERDRKLKMVPTPPGEALAWRDPDLSPRLLGYDFVKDVEKAWPSGEGRSELMAKI</sequence>
<dbReference type="PANTHER" id="PTHR13789">
    <property type="entry name" value="MONOOXYGENASE"/>
    <property type="match status" value="1"/>
</dbReference>
<reference evidence="8" key="1">
    <citation type="submission" date="2019-07" db="EMBL/GenBank/DDBJ databases">
        <title>Hyphodiscus hymeniophilus genome sequencing and assembly.</title>
        <authorList>
            <person name="Kramer G."/>
            <person name="Nodwell J."/>
        </authorList>
    </citation>
    <scope>NUCLEOTIDE SEQUENCE</scope>
    <source>
        <strain evidence="8">ATCC 34498</strain>
    </source>
</reference>
<dbReference type="SUPFAM" id="SSF51905">
    <property type="entry name" value="FAD/NAD(P)-binding domain"/>
    <property type="match status" value="1"/>
</dbReference>
<dbReference type="AlphaFoldDB" id="A0A9P6VPC8"/>
<protein>
    <submittedName>
        <fullName evidence="8">FAD-dependent monooxygenase 4</fullName>
    </submittedName>
</protein>
<keyword evidence="6" id="KW-0472">Membrane</keyword>
<comment type="similarity">
    <text evidence="1">Belongs to the paxM FAD-dependent monooxygenase family.</text>
</comment>
<dbReference type="GO" id="GO:0004497">
    <property type="term" value="F:monooxygenase activity"/>
    <property type="evidence" value="ECO:0007669"/>
    <property type="project" value="UniProtKB-KW"/>
</dbReference>
<keyword evidence="6" id="KW-0812">Transmembrane</keyword>
<keyword evidence="6" id="KW-1133">Transmembrane helix</keyword>
<dbReference type="InterPro" id="IPR002938">
    <property type="entry name" value="FAD-bd"/>
</dbReference>
<dbReference type="Proteomes" id="UP000785200">
    <property type="component" value="Unassembled WGS sequence"/>
</dbReference>
<dbReference type="OrthoDB" id="16820at2759"/>
<dbReference type="InterPro" id="IPR036188">
    <property type="entry name" value="FAD/NAD-bd_sf"/>
</dbReference>
<evidence type="ECO:0000313" key="9">
    <source>
        <dbReference type="Proteomes" id="UP000785200"/>
    </source>
</evidence>
<feature type="transmembrane region" description="Helical" evidence="6">
    <location>
        <begin position="21"/>
        <end position="43"/>
    </location>
</feature>
<dbReference type="PRINTS" id="PR00420">
    <property type="entry name" value="RNGMNOXGNASE"/>
</dbReference>
<evidence type="ECO:0000313" key="8">
    <source>
        <dbReference type="EMBL" id="KAG0651213.1"/>
    </source>
</evidence>
<dbReference type="GO" id="GO:0071949">
    <property type="term" value="F:FAD binding"/>
    <property type="evidence" value="ECO:0007669"/>
    <property type="project" value="InterPro"/>
</dbReference>
<evidence type="ECO:0000256" key="1">
    <source>
        <dbReference type="ARBA" id="ARBA00007992"/>
    </source>
</evidence>
<evidence type="ECO:0000256" key="5">
    <source>
        <dbReference type="ARBA" id="ARBA00023033"/>
    </source>
</evidence>
<evidence type="ECO:0000256" key="3">
    <source>
        <dbReference type="ARBA" id="ARBA00022827"/>
    </source>
</evidence>
<dbReference type="PANTHER" id="PTHR13789:SF242">
    <property type="entry name" value="FAD-BINDING DOMAIN-CONTAINING PROTEIN"/>
    <property type="match status" value="1"/>
</dbReference>
<evidence type="ECO:0000256" key="4">
    <source>
        <dbReference type="ARBA" id="ARBA00023002"/>
    </source>
</evidence>